<evidence type="ECO:0000313" key="2">
    <source>
        <dbReference type="EMBL" id="KAI9549244.1"/>
    </source>
</evidence>
<dbReference type="AlphaFoldDB" id="A0AAD5KDG4"/>
<gene>
    <name evidence="2" type="ORF">GHT06_006821</name>
</gene>
<sequence length="219" mass="24701">MAFKECDKMNFQQRSMKLTLILPFSIEFVSPRVVRFKMNTGTIAKADEPSLMLVKEPNIDKSWQYSAIKGGHQYKSAFGSVTITENPWGVEFRDASGKLLTKTRHQSDNKGFTQVLPFCFVRRAADYSRSVGAVFTLSPDEKIFGCGESFTPLNKYGQKVNLYTCDPNGVETPGMYKPIPFFMSSKGYEKWLKRGINLCLISMLKPNTAAKVVCLWCGL</sequence>
<dbReference type="SUPFAM" id="SSF74650">
    <property type="entry name" value="Galactose mutarotase-like"/>
    <property type="match status" value="1"/>
</dbReference>
<evidence type="ECO:0000313" key="3">
    <source>
        <dbReference type="Proteomes" id="UP000820818"/>
    </source>
</evidence>
<dbReference type="GO" id="GO:0030246">
    <property type="term" value="F:carbohydrate binding"/>
    <property type="evidence" value="ECO:0007669"/>
    <property type="project" value="InterPro"/>
</dbReference>
<proteinExistence type="predicted"/>
<keyword evidence="3" id="KW-1185">Reference proteome</keyword>
<organism evidence="2 3">
    <name type="scientific">Daphnia sinensis</name>
    <dbReference type="NCBI Taxonomy" id="1820382"/>
    <lineage>
        <taxon>Eukaryota</taxon>
        <taxon>Metazoa</taxon>
        <taxon>Ecdysozoa</taxon>
        <taxon>Arthropoda</taxon>
        <taxon>Crustacea</taxon>
        <taxon>Branchiopoda</taxon>
        <taxon>Diplostraca</taxon>
        <taxon>Cladocera</taxon>
        <taxon>Anomopoda</taxon>
        <taxon>Daphniidae</taxon>
        <taxon>Daphnia</taxon>
        <taxon>Daphnia similis group</taxon>
    </lineage>
</organism>
<dbReference type="InterPro" id="IPR011013">
    <property type="entry name" value="Gal_mutarotase_sf_dom"/>
</dbReference>
<dbReference type="GO" id="GO:0005975">
    <property type="term" value="P:carbohydrate metabolic process"/>
    <property type="evidence" value="ECO:0007669"/>
    <property type="project" value="InterPro"/>
</dbReference>
<comment type="caution">
    <text evidence="2">The sequence shown here is derived from an EMBL/GenBank/DDBJ whole genome shotgun (WGS) entry which is preliminary data.</text>
</comment>
<dbReference type="InterPro" id="IPR025887">
    <property type="entry name" value="Glyco_hydro_31_N_dom"/>
</dbReference>
<accession>A0AAD5KDG4</accession>
<dbReference type="GO" id="GO:0003824">
    <property type="term" value="F:catalytic activity"/>
    <property type="evidence" value="ECO:0007669"/>
    <property type="project" value="InterPro"/>
</dbReference>
<name>A0AAD5KDG4_9CRUS</name>
<evidence type="ECO:0000259" key="1">
    <source>
        <dbReference type="Pfam" id="PF13802"/>
    </source>
</evidence>
<dbReference type="CDD" id="cd14752">
    <property type="entry name" value="GH31_N"/>
    <property type="match status" value="1"/>
</dbReference>
<dbReference type="Gene3D" id="2.60.40.1760">
    <property type="entry name" value="glycosyl hydrolase (family 31)"/>
    <property type="match status" value="1"/>
</dbReference>
<dbReference type="EMBL" id="WJBH02000341">
    <property type="protein sequence ID" value="KAI9549244.1"/>
    <property type="molecule type" value="Genomic_DNA"/>
</dbReference>
<feature type="domain" description="Glycoside hydrolase family 31 N-terminal" evidence="1">
    <location>
        <begin position="23"/>
        <end position="187"/>
    </location>
</feature>
<protein>
    <recommendedName>
        <fullName evidence="1">Glycoside hydrolase family 31 N-terminal domain-containing protein</fullName>
    </recommendedName>
</protein>
<reference evidence="2" key="1">
    <citation type="submission" date="2022-05" db="EMBL/GenBank/DDBJ databases">
        <title>A multi-omics perspective on studying reproductive biology in Daphnia sinensis.</title>
        <authorList>
            <person name="Jia J."/>
        </authorList>
    </citation>
    <scope>NUCLEOTIDE SEQUENCE</scope>
    <source>
        <strain evidence="2">WSL</strain>
    </source>
</reference>
<dbReference type="Pfam" id="PF13802">
    <property type="entry name" value="Gal_mutarotas_2"/>
    <property type="match status" value="1"/>
</dbReference>
<dbReference type="Proteomes" id="UP000820818">
    <property type="component" value="Unassembled WGS sequence"/>
</dbReference>